<dbReference type="InterPro" id="IPR050879">
    <property type="entry name" value="Acyltransferase_3"/>
</dbReference>
<dbReference type="GO" id="GO:0016788">
    <property type="term" value="F:hydrolase activity, acting on ester bonds"/>
    <property type="evidence" value="ECO:0007669"/>
    <property type="project" value="UniProtKB-ARBA"/>
</dbReference>
<feature type="transmembrane region" description="Helical" evidence="8">
    <location>
        <begin position="162"/>
        <end position="190"/>
    </location>
</feature>
<feature type="transmembrane region" description="Helical" evidence="8">
    <location>
        <begin position="240"/>
        <end position="260"/>
    </location>
</feature>
<keyword evidence="4 8" id="KW-0812">Transmembrane</keyword>
<dbReference type="SUPFAM" id="SSF52266">
    <property type="entry name" value="SGNH hydrolase"/>
    <property type="match status" value="1"/>
</dbReference>
<evidence type="ECO:0000256" key="4">
    <source>
        <dbReference type="ARBA" id="ARBA00022692"/>
    </source>
</evidence>
<keyword evidence="7 10" id="KW-0012">Acyltransferase</keyword>
<evidence type="ECO:0000259" key="9">
    <source>
        <dbReference type="Pfam" id="PF01757"/>
    </source>
</evidence>
<evidence type="ECO:0000256" key="8">
    <source>
        <dbReference type="SAM" id="Phobius"/>
    </source>
</evidence>
<dbReference type="AlphaFoldDB" id="A0A844YWT3"/>
<comment type="caution">
    <text evidence="10">The sequence shown here is derived from an EMBL/GenBank/DDBJ whole genome shotgun (WGS) entry which is preliminary data.</text>
</comment>
<dbReference type="GO" id="GO:0005886">
    <property type="term" value="C:plasma membrane"/>
    <property type="evidence" value="ECO:0007669"/>
    <property type="project" value="UniProtKB-SubCell"/>
</dbReference>
<protein>
    <submittedName>
        <fullName evidence="10">Acyltransferase family protein</fullName>
    </submittedName>
</protein>
<feature type="transmembrane region" description="Helical" evidence="8">
    <location>
        <begin position="202"/>
        <end position="220"/>
    </location>
</feature>
<evidence type="ECO:0000313" key="10">
    <source>
        <dbReference type="EMBL" id="MXO71440.1"/>
    </source>
</evidence>
<comment type="subcellular location">
    <subcellularLocation>
        <location evidence="1">Cell membrane</location>
        <topology evidence="1">Multi-pass membrane protein</topology>
    </subcellularLocation>
</comment>
<dbReference type="GO" id="GO:0000271">
    <property type="term" value="P:polysaccharide biosynthetic process"/>
    <property type="evidence" value="ECO:0007669"/>
    <property type="project" value="TreeGrafter"/>
</dbReference>
<dbReference type="InterPro" id="IPR002656">
    <property type="entry name" value="Acyl_transf_3_dom"/>
</dbReference>
<keyword evidence="2" id="KW-1003">Cell membrane</keyword>
<keyword evidence="6 8" id="KW-0472">Membrane</keyword>
<keyword evidence="5 8" id="KW-1133">Transmembrane helix</keyword>
<accession>A0A844YWT3</accession>
<organism evidence="10 11">
    <name type="scientific">Alteraurantiacibacter buctensis</name>
    <dbReference type="NCBI Taxonomy" id="1503981"/>
    <lineage>
        <taxon>Bacteria</taxon>
        <taxon>Pseudomonadati</taxon>
        <taxon>Pseudomonadota</taxon>
        <taxon>Alphaproteobacteria</taxon>
        <taxon>Sphingomonadales</taxon>
        <taxon>Erythrobacteraceae</taxon>
        <taxon>Alteraurantiacibacter</taxon>
    </lineage>
</organism>
<dbReference type="PANTHER" id="PTHR23028">
    <property type="entry name" value="ACETYLTRANSFERASE"/>
    <property type="match status" value="1"/>
</dbReference>
<dbReference type="GO" id="GO:0016747">
    <property type="term" value="F:acyltransferase activity, transferring groups other than amino-acyl groups"/>
    <property type="evidence" value="ECO:0007669"/>
    <property type="project" value="InterPro"/>
</dbReference>
<name>A0A844YWT3_9SPHN</name>
<evidence type="ECO:0000256" key="1">
    <source>
        <dbReference type="ARBA" id="ARBA00004651"/>
    </source>
</evidence>
<feature type="transmembrane region" description="Helical" evidence="8">
    <location>
        <begin position="37"/>
        <end position="59"/>
    </location>
</feature>
<dbReference type="InterPro" id="IPR036514">
    <property type="entry name" value="SGNH_hydro_sf"/>
</dbReference>
<evidence type="ECO:0000256" key="5">
    <source>
        <dbReference type="ARBA" id="ARBA00022989"/>
    </source>
</evidence>
<dbReference type="Proteomes" id="UP000466966">
    <property type="component" value="Unassembled WGS sequence"/>
</dbReference>
<feature type="transmembrane region" description="Helical" evidence="8">
    <location>
        <begin position="137"/>
        <end position="156"/>
    </location>
</feature>
<dbReference type="EMBL" id="WTYV01000002">
    <property type="protein sequence ID" value="MXO71440.1"/>
    <property type="molecule type" value="Genomic_DNA"/>
</dbReference>
<proteinExistence type="predicted"/>
<evidence type="ECO:0000256" key="2">
    <source>
        <dbReference type="ARBA" id="ARBA00022475"/>
    </source>
</evidence>
<gene>
    <name evidence="10" type="ORF">GRI99_07265</name>
</gene>
<reference evidence="10 11" key="1">
    <citation type="submission" date="2019-12" db="EMBL/GenBank/DDBJ databases">
        <title>Genomic-based taxomic classification of the family Erythrobacteraceae.</title>
        <authorList>
            <person name="Xu L."/>
        </authorList>
    </citation>
    <scope>NUCLEOTIDE SEQUENCE [LARGE SCALE GENOMIC DNA]</scope>
    <source>
        <strain evidence="10 11">M0322</strain>
    </source>
</reference>
<feature type="transmembrane region" description="Helical" evidence="8">
    <location>
        <begin position="280"/>
        <end position="300"/>
    </location>
</feature>
<evidence type="ECO:0000256" key="7">
    <source>
        <dbReference type="ARBA" id="ARBA00023315"/>
    </source>
</evidence>
<evidence type="ECO:0000313" key="11">
    <source>
        <dbReference type="Proteomes" id="UP000466966"/>
    </source>
</evidence>
<dbReference type="Pfam" id="PF01757">
    <property type="entry name" value="Acyl_transf_3"/>
    <property type="match status" value="1"/>
</dbReference>
<feature type="domain" description="Acyltransferase 3" evidence="9">
    <location>
        <begin position="4"/>
        <end position="326"/>
    </location>
</feature>
<dbReference type="RefSeq" id="WP_160771355.1">
    <property type="nucleotide sequence ID" value="NZ_WTYV01000002.1"/>
</dbReference>
<dbReference type="PANTHER" id="PTHR23028:SF53">
    <property type="entry name" value="ACYL_TRANSF_3 DOMAIN-CONTAINING PROTEIN"/>
    <property type="match status" value="1"/>
</dbReference>
<dbReference type="OrthoDB" id="9796461at2"/>
<keyword evidence="11" id="KW-1185">Reference proteome</keyword>
<feature type="transmembrane region" description="Helical" evidence="8">
    <location>
        <begin position="71"/>
        <end position="92"/>
    </location>
</feature>
<dbReference type="Gene3D" id="3.40.50.1110">
    <property type="entry name" value="SGNH hydrolase"/>
    <property type="match status" value="1"/>
</dbReference>
<keyword evidence="3 10" id="KW-0808">Transferase</keyword>
<sequence>MSIALDGIRGGAALVVLVGHAVQQELYTGPFGFDTSLQHNAVIVFFVLSGLVIANSAWCRPSSLPHYAIARFARVAPLVPVAIGLGLVAWAIGQIGQIDVIEQSRAYTTPSVAAVVLPAFFLSETSFGVGPLWNPPYWSLAVEVWFYVLFGAAFYLRGWRRMAVLAFAAAVAGITVLLLLPIWLLGVALARFGPGKTLPADTGFIAILSGLATILLSVKFETTLNMLMFSALNTTPAELGFAQLAASDFVFGLGVALCFLGMKPLVQSRAALLERFHPQISWLAECSFTLYLIHWPLLTLARGYGLSAGDNLLLFAAGLALIVALAGQVAKLTEHRRPQVRRWLADRWAARSASRQPQPVASPLRRLLRWGGIGVLGVYVFAGWLVAPTPLEPTVSPRTVGTLAQAPLASRIVIGDSRLTGIPSGQGVLFAGYPGATIGDMTRMARTLCLLSDAEIVIALGTNDAKPDMRRPAASLANLRRMVAACGPERVWVSEVWPAEQAKMPTGPDFDAATIAALNRGIRQLTAHGVGRLIPQPVLADHTSDGVHFNEATALRYGRILRTYGAT</sequence>
<feature type="transmembrane region" description="Helical" evidence="8">
    <location>
        <begin position="312"/>
        <end position="332"/>
    </location>
</feature>
<evidence type="ECO:0000256" key="3">
    <source>
        <dbReference type="ARBA" id="ARBA00022679"/>
    </source>
</evidence>
<evidence type="ECO:0000256" key="6">
    <source>
        <dbReference type="ARBA" id="ARBA00023136"/>
    </source>
</evidence>